<organism evidence="4 5">
    <name type="scientific">Hondaea fermentalgiana</name>
    <dbReference type="NCBI Taxonomy" id="2315210"/>
    <lineage>
        <taxon>Eukaryota</taxon>
        <taxon>Sar</taxon>
        <taxon>Stramenopiles</taxon>
        <taxon>Bigyra</taxon>
        <taxon>Labyrinthulomycetes</taxon>
        <taxon>Thraustochytrida</taxon>
        <taxon>Thraustochytriidae</taxon>
        <taxon>Hondaea</taxon>
    </lineage>
</organism>
<feature type="chain" id="PRO_5015347481" evidence="3">
    <location>
        <begin position="20"/>
        <end position="838"/>
    </location>
</feature>
<dbReference type="Proteomes" id="UP000241890">
    <property type="component" value="Unassembled WGS sequence"/>
</dbReference>
<feature type="signal peptide" evidence="3">
    <location>
        <begin position="1"/>
        <end position="19"/>
    </location>
</feature>
<reference evidence="4 5" key="1">
    <citation type="submission" date="2017-12" db="EMBL/GenBank/DDBJ databases">
        <title>Sequencing, de novo assembly and annotation of complete genome of a new Thraustochytrid species, strain FCC1311.</title>
        <authorList>
            <person name="Sedici K."/>
            <person name="Godart F."/>
            <person name="Aiese Cigliano R."/>
            <person name="Sanseverino W."/>
            <person name="Barakat M."/>
            <person name="Ortet P."/>
            <person name="Marechal E."/>
            <person name="Cagnac O."/>
            <person name="Amato A."/>
        </authorList>
    </citation>
    <scope>NUCLEOTIDE SEQUENCE [LARGE SCALE GENOMIC DNA]</scope>
</reference>
<gene>
    <name evidence="4" type="ORF">FCC1311_007212</name>
</gene>
<evidence type="ECO:0000256" key="1">
    <source>
        <dbReference type="PIRSR" id="PIRSR610708-1"/>
    </source>
</evidence>
<proteinExistence type="predicted"/>
<dbReference type="SFLD" id="SFLDG01145">
    <property type="entry name" value="C1.2.1"/>
    <property type="match status" value="1"/>
</dbReference>
<keyword evidence="5" id="KW-1185">Reference proteome</keyword>
<dbReference type="InterPro" id="IPR023214">
    <property type="entry name" value="HAD_sf"/>
</dbReference>
<dbReference type="InParanoid" id="A0A2R5G7P9"/>
<dbReference type="PANTHER" id="PTHR16504">
    <property type="entry name" value="5'(3')-DEOXYRIBONUCLEOTIDASE"/>
    <property type="match status" value="1"/>
</dbReference>
<keyword evidence="3" id="KW-0732">Signal</keyword>
<dbReference type="GO" id="GO:0008253">
    <property type="term" value="F:5'-nucleotidase activity"/>
    <property type="evidence" value="ECO:0007669"/>
    <property type="project" value="InterPro"/>
</dbReference>
<feature type="active site" description="Nucleophile" evidence="1">
    <location>
        <position position="625"/>
    </location>
</feature>
<comment type="caution">
    <text evidence="4">The sequence shown here is derived from an EMBL/GenBank/DDBJ whole genome shotgun (WGS) entry which is preliminary data.</text>
</comment>
<dbReference type="PANTHER" id="PTHR16504:SF4">
    <property type="entry name" value="5'(3')-DEOXYRIBONUCLEOTIDASE"/>
    <property type="match status" value="1"/>
</dbReference>
<evidence type="ECO:0000256" key="2">
    <source>
        <dbReference type="SAM" id="MobiDB-lite"/>
    </source>
</evidence>
<accession>A0A2R5G7P9</accession>
<dbReference type="SUPFAM" id="SSF56784">
    <property type="entry name" value="HAD-like"/>
    <property type="match status" value="1"/>
</dbReference>
<sequence length="838" mass="89289">MLQVSGWFRLAAALTLASALGSDGVHGQATFGPRYLVKVQNESAANLAGTLQTLHEGEDPVLADLASVSDDGLANFVDLGFSLPFYGNSRVRTVGVDANGLISLDAFVPETYPCKRTYATSLGGSGSSSCLGMTNFSNVIGVFATDLWPGDLEAATAGEPDTHIYTWTSDGMFSVLWERTKFYDPTGLADTYSEAATIKSTKLTFALTLTRDGRLRFWYESLLDITTLFLGERGLFAGLRGPDRLDASAAGEQTAEELDAQAAWNSLLYSNPAAEAVGSFLDPVDVVSGATVDMCLVPDWNLETLEEETICLVPSLADGGSSIELVVPEALLGCAQVNGIELYCRVTGDPDEAASISEDGVVTCPLASGPLSSTDEVNITLVFKGADNAAERVVSSTFCSTLSGPTLDYLTDASPCAADATGEPAVRDCAGVCGGMSVLDREGSCCASDAIGCNGVCALAEYVVAAKRILSGVSTSASNQKTCCAADTVDCDGVCQGCTCDSCEREEEAFALLIASMEEQNQPDGPHAPRPALLAALEMPHKHADAAPSKRTRRQVVDEETSRTGEAKTSQEAATLQDGTRSAQVRPEQLEDADAGRRGEDEDEDGLTDAGEGMTPGQDITVLVDMYVDGVLCDFDIAVKTAFQKMFPEHPELDLSRDRKCFYMSDNYGALLGESAAASAKTITERRGFFANLPAIPGGVDAVRAMDSIPGINVILCTSPLSNYQYVLQEKFAWVEKHLGKPWIKKIVLTKDKTVVNGRILIDDRPEIKGSVHPPPWEHVLFAQPYNAHIRGKRRLASWHGDDWRRLIISLLEPKSSAKAARMSLHCSGVLGGSSVAH</sequence>
<dbReference type="GO" id="GO:0009223">
    <property type="term" value="P:pyrimidine deoxyribonucleotide catabolic process"/>
    <property type="evidence" value="ECO:0007669"/>
    <property type="project" value="TreeGrafter"/>
</dbReference>
<dbReference type="Gene3D" id="1.10.40.40">
    <property type="entry name" value="Deoxyribonucleotidase, domain 2"/>
    <property type="match status" value="1"/>
</dbReference>
<feature type="active site" description="Proton donor" evidence="1">
    <location>
        <position position="629"/>
    </location>
</feature>
<protein>
    <submittedName>
        <fullName evidence="4">5'3'-deoxyribonucleotidase, cytosolic type</fullName>
    </submittedName>
</protein>
<feature type="compositionally biased region" description="Basic and acidic residues" evidence="2">
    <location>
        <begin position="555"/>
        <end position="566"/>
    </location>
</feature>
<dbReference type="SFLD" id="SFLDG01126">
    <property type="entry name" value="C1.2:_Nucleotidase_Like"/>
    <property type="match status" value="1"/>
</dbReference>
<feature type="compositionally biased region" description="Polar residues" evidence="2">
    <location>
        <begin position="567"/>
        <end position="583"/>
    </location>
</feature>
<evidence type="ECO:0000313" key="5">
    <source>
        <dbReference type="Proteomes" id="UP000241890"/>
    </source>
</evidence>
<dbReference type="EMBL" id="BEYU01000006">
    <property type="protein sequence ID" value="GBG24503.1"/>
    <property type="molecule type" value="Genomic_DNA"/>
</dbReference>
<feature type="region of interest" description="Disordered" evidence="2">
    <location>
        <begin position="541"/>
        <end position="615"/>
    </location>
</feature>
<dbReference type="InterPro" id="IPR036412">
    <property type="entry name" value="HAD-like_sf"/>
</dbReference>
<dbReference type="Gene3D" id="3.40.50.1000">
    <property type="entry name" value="HAD superfamily/HAD-like"/>
    <property type="match status" value="1"/>
</dbReference>
<dbReference type="GO" id="GO:0005739">
    <property type="term" value="C:mitochondrion"/>
    <property type="evidence" value="ECO:0007669"/>
    <property type="project" value="TreeGrafter"/>
</dbReference>
<dbReference type="InterPro" id="IPR010708">
    <property type="entry name" value="5'(3')-deoxyribonucleotidase"/>
</dbReference>
<dbReference type="OrthoDB" id="10248475at2759"/>
<dbReference type="Pfam" id="PF06941">
    <property type="entry name" value="NT5C"/>
    <property type="match status" value="1"/>
</dbReference>
<dbReference type="AlphaFoldDB" id="A0A2R5G7P9"/>
<evidence type="ECO:0000313" key="4">
    <source>
        <dbReference type="EMBL" id="GBG24503.1"/>
    </source>
</evidence>
<name>A0A2R5G7P9_9STRA</name>
<evidence type="ECO:0000256" key="3">
    <source>
        <dbReference type="SAM" id="SignalP"/>
    </source>
</evidence>
<dbReference type="SFLD" id="SFLDS00003">
    <property type="entry name" value="Haloacid_Dehalogenase"/>
    <property type="match status" value="1"/>
</dbReference>